<organism evidence="2 3">
    <name type="scientific">Carnegiea gigantea</name>
    <dbReference type="NCBI Taxonomy" id="171969"/>
    <lineage>
        <taxon>Eukaryota</taxon>
        <taxon>Viridiplantae</taxon>
        <taxon>Streptophyta</taxon>
        <taxon>Embryophyta</taxon>
        <taxon>Tracheophyta</taxon>
        <taxon>Spermatophyta</taxon>
        <taxon>Magnoliopsida</taxon>
        <taxon>eudicotyledons</taxon>
        <taxon>Gunneridae</taxon>
        <taxon>Pentapetalae</taxon>
        <taxon>Caryophyllales</taxon>
        <taxon>Cactineae</taxon>
        <taxon>Cactaceae</taxon>
        <taxon>Cactoideae</taxon>
        <taxon>Echinocereeae</taxon>
        <taxon>Carnegiea</taxon>
    </lineage>
</organism>
<dbReference type="Proteomes" id="UP001153076">
    <property type="component" value="Unassembled WGS sequence"/>
</dbReference>
<comment type="caution">
    <text evidence="2">The sequence shown here is derived from an EMBL/GenBank/DDBJ whole genome shotgun (WGS) entry which is preliminary data.</text>
</comment>
<dbReference type="AlphaFoldDB" id="A0A9Q1GWM5"/>
<dbReference type="OrthoDB" id="10255522at2759"/>
<name>A0A9Q1GWM5_9CARY</name>
<accession>A0A9Q1GWM5</accession>
<keyword evidence="3" id="KW-1185">Reference proteome</keyword>
<sequence>MSEKIGRLELDVQELHFVLMKLESNNVGNGKTCASSGPPGSSSGATSMVRGPRTLVRRSTMYDQVEFHISLDFHRKSCNQKHQTIFRARSGLTGDCGARTIPPDLTLLVSLEVFNVPHNLLVAPYRRGNISTHLTSVLFTGTYNCVEVLYPRRALSSNKEDVSDLNSWITGSLRYIRGFVVGCAIGKYMTDWKHEWFMQIFGRRRWPRTALSTAPRHKSRIWLLGVLKETNNDYPNKGPVQITVRVTQHLMYKVYMETN</sequence>
<reference evidence="2" key="1">
    <citation type="submission" date="2022-04" db="EMBL/GenBank/DDBJ databases">
        <title>Carnegiea gigantea Genome sequencing and assembly v2.</title>
        <authorList>
            <person name="Copetti D."/>
            <person name="Sanderson M.J."/>
            <person name="Burquez A."/>
            <person name="Wojciechowski M.F."/>
        </authorList>
    </citation>
    <scope>NUCLEOTIDE SEQUENCE</scope>
    <source>
        <strain evidence="2">SGP5-SGP5p</strain>
        <tissue evidence="2">Aerial part</tissue>
    </source>
</reference>
<gene>
    <name evidence="2" type="ORF">Cgig2_033161</name>
</gene>
<evidence type="ECO:0000313" key="3">
    <source>
        <dbReference type="Proteomes" id="UP001153076"/>
    </source>
</evidence>
<feature type="region of interest" description="Disordered" evidence="1">
    <location>
        <begin position="28"/>
        <end position="49"/>
    </location>
</feature>
<feature type="compositionally biased region" description="Low complexity" evidence="1">
    <location>
        <begin position="35"/>
        <end position="44"/>
    </location>
</feature>
<protein>
    <submittedName>
        <fullName evidence="2">Uncharacterized protein</fullName>
    </submittedName>
</protein>
<dbReference type="EMBL" id="JAKOGI010001385">
    <property type="protein sequence ID" value="KAJ8425888.1"/>
    <property type="molecule type" value="Genomic_DNA"/>
</dbReference>
<proteinExistence type="predicted"/>
<evidence type="ECO:0000313" key="2">
    <source>
        <dbReference type="EMBL" id="KAJ8425888.1"/>
    </source>
</evidence>
<evidence type="ECO:0000256" key="1">
    <source>
        <dbReference type="SAM" id="MobiDB-lite"/>
    </source>
</evidence>